<dbReference type="Proteomes" id="UP000477750">
    <property type="component" value="Unassembled WGS sequence"/>
</dbReference>
<evidence type="ECO:0000259" key="3">
    <source>
        <dbReference type="PROSITE" id="PS51820"/>
    </source>
</evidence>
<gene>
    <name evidence="4" type="ORF">GFD30_16915</name>
</gene>
<keyword evidence="5" id="KW-1185">Reference proteome</keyword>
<dbReference type="InterPro" id="IPR002772">
    <property type="entry name" value="Glyco_hydro_3_C"/>
</dbReference>
<dbReference type="Gene3D" id="2.60.40.10">
    <property type="entry name" value="Immunoglobulins"/>
    <property type="match status" value="1"/>
</dbReference>
<dbReference type="Pfam" id="PF00933">
    <property type="entry name" value="Glyco_hydro_3"/>
    <property type="match status" value="1"/>
</dbReference>
<dbReference type="SUPFAM" id="SSF52279">
    <property type="entry name" value="Beta-D-glucan exohydrolase, C-terminal domain"/>
    <property type="match status" value="1"/>
</dbReference>
<dbReference type="Gene3D" id="3.20.20.300">
    <property type="entry name" value="Glycoside hydrolase, family 3, N-terminal domain"/>
    <property type="match status" value="1"/>
</dbReference>
<proteinExistence type="inferred from homology"/>
<dbReference type="InterPro" id="IPR050288">
    <property type="entry name" value="Cellulose_deg_GH3"/>
</dbReference>
<dbReference type="Gene3D" id="3.40.50.1700">
    <property type="entry name" value="Glycoside hydrolase family 3 C-terminal domain"/>
    <property type="match status" value="1"/>
</dbReference>
<evidence type="ECO:0000256" key="2">
    <source>
        <dbReference type="ARBA" id="ARBA00022801"/>
    </source>
</evidence>
<name>A0A6L5GCJ1_9ACTN</name>
<dbReference type="RefSeq" id="WP_153026382.1">
    <property type="nucleotide sequence ID" value="NZ_WIAO01000021.1"/>
</dbReference>
<organism evidence="4 5">
    <name type="scientific">Glycomyces albidus</name>
    <dbReference type="NCBI Taxonomy" id="2656774"/>
    <lineage>
        <taxon>Bacteria</taxon>
        <taxon>Bacillati</taxon>
        <taxon>Actinomycetota</taxon>
        <taxon>Actinomycetes</taxon>
        <taxon>Glycomycetales</taxon>
        <taxon>Glycomycetaceae</taxon>
        <taxon>Glycomyces</taxon>
    </lineage>
</organism>
<dbReference type="EMBL" id="WIAO01000021">
    <property type="protein sequence ID" value="MQM27243.1"/>
    <property type="molecule type" value="Genomic_DNA"/>
</dbReference>
<dbReference type="SMART" id="SM01217">
    <property type="entry name" value="Fn3_like"/>
    <property type="match status" value="1"/>
</dbReference>
<dbReference type="PANTHER" id="PTHR42715:SF10">
    <property type="entry name" value="BETA-GLUCOSIDASE"/>
    <property type="match status" value="1"/>
</dbReference>
<accession>A0A6L5GCJ1</accession>
<dbReference type="Gene3D" id="2.60.120.260">
    <property type="entry name" value="Galactose-binding domain-like"/>
    <property type="match status" value="1"/>
</dbReference>
<dbReference type="InterPro" id="IPR036962">
    <property type="entry name" value="Glyco_hydro_3_N_sf"/>
</dbReference>
<dbReference type="InterPro" id="IPR026891">
    <property type="entry name" value="Fn3-like"/>
</dbReference>
<evidence type="ECO:0000313" key="5">
    <source>
        <dbReference type="Proteomes" id="UP000477750"/>
    </source>
</evidence>
<evidence type="ECO:0000256" key="1">
    <source>
        <dbReference type="ARBA" id="ARBA00005336"/>
    </source>
</evidence>
<protein>
    <submittedName>
        <fullName evidence="4">Glycosyl hydrolase</fullName>
    </submittedName>
</protein>
<dbReference type="GO" id="GO:0005975">
    <property type="term" value="P:carbohydrate metabolic process"/>
    <property type="evidence" value="ECO:0007669"/>
    <property type="project" value="InterPro"/>
</dbReference>
<dbReference type="InterPro" id="IPR037524">
    <property type="entry name" value="PA14/GLEYA"/>
</dbReference>
<dbReference type="Pfam" id="PF14310">
    <property type="entry name" value="Fn3-like"/>
    <property type="match status" value="1"/>
</dbReference>
<dbReference type="GO" id="GO:0004553">
    <property type="term" value="F:hydrolase activity, hydrolyzing O-glycosyl compounds"/>
    <property type="evidence" value="ECO:0007669"/>
    <property type="project" value="InterPro"/>
</dbReference>
<dbReference type="PRINTS" id="PR00133">
    <property type="entry name" value="GLHYDRLASE3"/>
</dbReference>
<sequence>MSDWTVPADRPDYDDAVEAALAKLDLETKADLLAGMDMWRTVAAPEAGLRSMTVSDGPIGVRGRFWTAADPSLALPSPTAQAASWDPVLVRRIGNLLASESRRKDVDVLLAPTINLHRSPLGGRHFEAFSEDPYLTGRIAEAYVAGVQERGVGTTMKHYVANDAETDRFTVDNVIGERALRELYLRPFEMVTAAVNPWGVMTAYNTVNGTTMTAHRELMDVLREEFGFDGFNVSDWGAARHTVEDVEAGLDLAMPGPLTVFGKHLVDAVREGRTTEAAVDANVRRILKLAARVGALEGVEAAVAGRQDAIDDPDGLLREIARRSFVLAKNAAPTGKDGTDAAPILPLHADAIHRLALIGPAAKEARILGGGSATVFPPHVVSPLDGLRAALGDRVHYAQGVDLFEQILPAKRGFDLTVRPVRNDGTEPPAEPLASGDVKWMGYLPGEVDPDDFHHAVLDGVYTVTTTGEHVFGTRGNGHHKVLIDGDTRFEGDHVFTGDDPFEAFFGPGVERFRIHLTAGQQVRVRHEYTPFEFPPGFPPSVLFGLMHTEPRPDEDTLIEEAVAAARDADIAVVVVSTTELTESEGFDRRDLRLPGRQDELVAAVAAANPNTVVVVNTGSPVEMPWADDVAGILLTWFPGQEGGSALAEVLLGAEPGGRLTTTWPKTLADAPVTRVVPTDEGELHYDEGVFIGYRAWQHRGTTEPAFWFGHGLSYTDWEYETLTVDGAEAKVTVRNTGTRTGREVVQLYLSPDPAADVPGGIEPTRLAGFAAIEAAPGETVEVAIPLEERSFQYWDEATHAWTAVGGVWTAKAGRNVNDLRLEAALKA</sequence>
<reference evidence="4 5" key="1">
    <citation type="submission" date="2019-10" db="EMBL/GenBank/DDBJ databases">
        <title>Glycomyces albidus sp. nov., a novel actinomycete isolated from rhizosphere soil of wheat (Triticum aestivum L.).</title>
        <authorList>
            <person name="Qian L."/>
        </authorList>
    </citation>
    <scope>NUCLEOTIDE SEQUENCE [LARGE SCALE GENOMIC DNA]</scope>
    <source>
        <strain evidence="4 5">NEAU-7082</strain>
    </source>
</reference>
<dbReference type="InterPro" id="IPR036881">
    <property type="entry name" value="Glyco_hydro_3_C_sf"/>
</dbReference>
<dbReference type="PANTHER" id="PTHR42715">
    <property type="entry name" value="BETA-GLUCOSIDASE"/>
    <property type="match status" value="1"/>
</dbReference>
<feature type="domain" description="PA14" evidence="3">
    <location>
        <begin position="409"/>
        <end position="563"/>
    </location>
</feature>
<comment type="similarity">
    <text evidence="1">Belongs to the glycosyl hydrolase 3 family.</text>
</comment>
<dbReference type="SUPFAM" id="SSF51445">
    <property type="entry name" value="(Trans)glycosidases"/>
    <property type="match status" value="1"/>
</dbReference>
<dbReference type="InterPro" id="IPR013783">
    <property type="entry name" value="Ig-like_fold"/>
</dbReference>
<dbReference type="PROSITE" id="PS51820">
    <property type="entry name" value="PA14"/>
    <property type="match status" value="1"/>
</dbReference>
<dbReference type="AlphaFoldDB" id="A0A6L5GCJ1"/>
<evidence type="ECO:0000313" key="4">
    <source>
        <dbReference type="EMBL" id="MQM27243.1"/>
    </source>
</evidence>
<dbReference type="Pfam" id="PF01915">
    <property type="entry name" value="Glyco_hydro_3_C"/>
    <property type="match status" value="1"/>
</dbReference>
<dbReference type="InterPro" id="IPR001764">
    <property type="entry name" value="Glyco_hydro_3_N"/>
</dbReference>
<dbReference type="InterPro" id="IPR017853">
    <property type="entry name" value="GH"/>
</dbReference>
<comment type="caution">
    <text evidence="4">The sequence shown here is derived from an EMBL/GenBank/DDBJ whole genome shotgun (WGS) entry which is preliminary data.</text>
</comment>
<keyword evidence="2 4" id="KW-0378">Hydrolase</keyword>